<sequence length="65" mass="7604">MIRDMKKVIKKATIQSLSADELLRAMGISKKKEAEILKRYAESRRRALQREQVRKNEHRDAAHAT</sequence>
<reference evidence="2 3" key="1">
    <citation type="submission" date="2017-08" db="EMBL/GenBank/DDBJ databases">
        <title>Infants hospitalized years apart are colonized by the same room-sourced microbial strains.</title>
        <authorList>
            <person name="Brooks B."/>
            <person name="Olm M.R."/>
            <person name="Firek B.A."/>
            <person name="Baker R."/>
            <person name="Thomas B.C."/>
            <person name="Morowitz M.J."/>
            <person name="Banfield J.F."/>
        </authorList>
    </citation>
    <scope>NUCLEOTIDE SEQUENCE [LARGE SCALE GENOMIC DNA]</scope>
    <source>
        <strain evidence="2">S2_003_000_R2_14</strain>
    </source>
</reference>
<name>A0A2W5TU73_9BACT</name>
<accession>A0A2W5TU73</accession>
<organism evidence="2 3">
    <name type="scientific">Archangium gephyra</name>
    <dbReference type="NCBI Taxonomy" id="48"/>
    <lineage>
        <taxon>Bacteria</taxon>
        <taxon>Pseudomonadati</taxon>
        <taxon>Myxococcota</taxon>
        <taxon>Myxococcia</taxon>
        <taxon>Myxococcales</taxon>
        <taxon>Cystobacterineae</taxon>
        <taxon>Archangiaceae</taxon>
        <taxon>Archangium</taxon>
    </lineage>
</organism>
<dbReference type="AlphaFoldDB" id="A0A2W5TU73"/>
<evidence type="ECO:0000313" key="3">
    <source>
        <dbReference type="Proteomes" id="UP000249061"/>
    </source>
</evidence>
<dbReference type="EMBL" id="QFQP01000002">
    <property type="protein sequence ID" value="PZR17597.1"/>
    <property type="molecule type" value="Genomic_DNA"/>
</dbReference>
<dbReference type="Proteomes" id="UP000249061">
    <property type="component" value="Unassembled WGS sequence"/>
</dbReference>
<feature type="region of interest" description="Disordered" evidence="1">
    <location>
        <begin position="45"/>
        <end position="65"/>
    </location>
</feature>
<proteinExistence type="predicted"/>
<comment type="caution">
    <text evidence="2">The sequence shown here is derived from an EMBL/GenBank/DDBJ whole genome shotgun (WGS) entry which is preliminary data.</text>
</comment>
<evidence type="ECO:0000256" key="1">
    <source>
        <dbReference type="SAM" id="MobiDB-lite"/>
    </source>
</evidence>
<protein>
    <submittedName>
        <fullName evidence="2">Uncharacterized protein</fullName>
    </submittedName>
</protein>
<evidence type="ECO:0000313" key="2">
    <source>
        <dbReference type="EMBL" id="PZR17597.1"/>
    </source>
</evidence>
<gene>
    <name evidence="2" type="ORF">DI536_04595</name>
</gene>